<evidence type="ECO:0000256" key="1">
    <source>
        <dbReference type="ARBA" id="ARBA00004613"/>
    </source>
</evidence>
<keyword evidence="6" id="KW-0325">Glycoprotein</keyword>
<keyword evidence="3 7" id="KW-0732">Signal</keyword>
<dbReference type="PANTHER" id="PTHR24276">
    <property type="entry name" value="POLYSERASE-RELATED"/>
    <property type="match status" value="1"/>
</dbReference>
<dbReference type="GO" id="GO:0004252">
    <property type="term" value="F:serine-type endopeptidase activity"/>
    <property type="evidence" value="ECO:0007669"/>
    <property type="project" value="InterPro"/>
</dbReference>
<evidence type="ECO:0000256" key="4">
    <source>
        <dbReference type="ARBA" id="ARBA00023026"/>
    </source>
</evidence>
<keyword evidence="2" id="KW-0964">Secreted</keyword>
<dbReference type="Gene3D" id="2.40.10.10">
    <property type="entry name" value="Trypsin-like serine proteases"/>
    <property type="match status" value="1"/>
</dbReference>
<name>A0A0P1AR79_PLAHL</name>
<evidence type="ECO:0000313" key="10">
    <source>
        <dbReference type="Proteomes" id="UP000054928"/>
    </source>
</evidence>
<comment type="subcellular location">
    <subcellularLocation>
        <location evidence="1">Secreted</location>
    </subcellularLocation>
</comment>
<dbReference type="EMBL" id="CCYD01000667">
    <property type="protein sequence ID" value="CEG43596.1"/>
    <property type="molecule type" value="Genomic_DNA"/>
</dbReference>
<evidence type="ECO:0000259" key="8">
    <source>
        <dbReference type="PROSITE" id="PS50240"/>
    </source>
</evidence>
<evidence type="ECO:0000313" key="9">
    <source>
        <dbReference type="EMBL" id="CEG43596.1"/>
    </source>
</evidence>
<organism evidence="9 10">
    <name type="scientific">Plasmopara halstedii</name>
    <name type="common">Downy mildew of sunflower</name>
    <dbReference type="NCBI Taxonomy" id="4781"/>
    <lineage>
        <taxon>Eukaryota</taxon>
        <taxon>Sar</taxon>
        <taxon>Stramenopiles</taxon>
        <taxon>Oomycota</taxon>
        <taxon>Peronosporomycetes</taxon>
        <taxon>Peronosporales</taxon>
        <taxon>Peronosporaceae</taxon>
        <taxon>Plasmopara</taxon>
    </lineage>
</organism>
<accession>A0A0P1AR79</accession>
<dbReference type="AlphaFoldDB" id="A0A0P1AR79"/>
<dbReference type="GO" id="GO:0006508">
    <property type="term" value="P:proteolysis"/>
    <property type="evidence" value="ECO:0007669"/>
    <property type="project" value="InterPro"/>
</dbReference>
<protein>
    <submittedName>
        <fullName evidence="9">Trypsin</fullName>
    </submittedName>
</protein>
<sequence>MKVIFTALFGSLAIGSVSAIVGGKQEPPRSKPYTCNVRFSADSEAVCGCALVSSKHVLTTATCVGQGDYYVSLGTFFNRGREDGQQLKVVSILKHPKYEDPGRRNDFAILTLDGTSNYAPVQLPMSEDSSKNLKTGDWVTAMGWGGTDPSNGYGYSEVLQRVELEVWESERCRNTTHFDFIDRTFFCAGGEKGKGVAYGDHGGPVILKNEKGPDDDVLIGLVSRAPDNNLDGIPAVCARVSSVRDWVKSNTITY</sequence>
<keyword evidence="4" id="KW-0843">Virulence</keyword>
<dbReference type="SUPFAM" id="SSF50494">
    <property type="entry name" value="Trypsin-like serine proteases"/>
    <property type="match status" value="1"/>
</dbReference>
<dbReference type="InterPro" id="IPR043504">
    <property type="entry name" value="Peptidase_S1_PA_chymotrypsin"/>
</dbReference>
<dbReference type="CDD" id="cd00190">
    <property type="entry name" value="Tryp_SPc"/>
    <property type="match status" value="1"/>
</dbReference>
<dbReference type="OrthoDB" id="10066789at2759"/>
<dbReference type="GeneID" id="36408842"/>
<evidence type="ECO:0000256" key="2">
    <source>
        <dbReference type="ARBA" id="ARBA00022525"/>
    </source>
</evidence>
<reference evidence="10" key="1">
    <citation type="submission" date="2014-09" db="EMBL/GenBank/DDBJ databases">
        <authorList>
            <person name="Sharma Rahul"/>
            <person name="Thines Marco"/>
        </authorList>
    </citation>
    <scope>NUCLEOTIDE SEQUENCE [LARGE SCALE GENOMIC DNA]</scope>
</reference>
<dbReference type="STRING" id="4781.A0A0P1AR79"/>
<dbReference type="PROSITE" id="PS50240">
    <property type="entry name" value="TRYPSIN_DOM"/>
    <property type="match status" value="1"/>
</dbReference>
<dbReference type="InterPro" id="IPR050430">
    <property type="entry name" value="Peptidase_S1"/>
</dbReference>
<keyword evidence="10" id="KW-1185">Reference proteome</keyword>
<evidence type="ECO:0000256" key="3">
    <source>
        <dbReference type="ARBA" id="ARBA00022729"/>
    </source>
</evidence>
<evidence type="ECO:0000256" key="5">
    <source>
        <dbReference type="ARBA" id="ARBA00023157"/>
    </source>
</evidence>
<dbReference type="GO" id="GO:0005576">
    <property type="term" value="C:extracellular region"/>
    <property type="evidence" value="ECO:0007669"/>
    <property type="project" value="UniProtKB-SubCell"/>
</dbReference>
<evidence type="ECO:0000256" key="6">
    <source>
        <dbReference type="ARBA" id="ARBA00023180"/>
    </source>
</evidence>
<keyword evidence="5" id="KW-1015">Disulfide bond</keyword>
<evidence type="ECO:0000256" key="7">
    <source>
        <dbReference type="SAM" id="SignalP"/>
    </source>
</evidence>
<dbReference type="SMART" id="SM00020">
    <property type="entry name" value="Tryp_SPc"/>
    <property type="match status" value="1"/>
</dbReference>
<dbReference type="InterPro" id="IPR001254">
    <property type="entry name" value="Trypsin_dom"/>
</dbReference>
<dbReference type="RefSeq" id="XP_024579965.1">
    <property type="nucleotide sequence ID" value="XM_024729605.1"/>
</dbReference>
<dbReference type="InterPro" id="IPR009003">
    <property type="entry name" value="Peptidase_S1_PA"/>
</dbReference>
<feature type="domain" description="Peptidase S1" evidence="8">
    <location>
        <begin position="20"/>
        <end position="252"/>
    </location>
</feature>
<feature type="chain" id="PRO_5006058856" evidence="7">
    <location>
        <begin position="20"/>
        <end position="254"/>
    </location>
</feature>
<dbReference type="Pfam" id="PF00089">
    <property type="entry name" value="Trypsin"/>
    <property type="match status" value="1"/>
</dbReference>
<dbReference type="Proteomes" id="UP000054928">
    <property type="component" value="Unassembled WGS sequence"/>
</dbReference>
<feature type="signal peptide" evidence="7">
    <location>
        <begin position="1"/>
        <end position="19"/>
    </location>
</feature>
<dbReference type="PANTHER" id="PTHR24276:SF98">
    <property type="entry name" value="FI18310P1-RELATED"/>
    <property type="match status" value="1"/>
</dbReference>
<proteinExistence type="predicted"/>